<reference evidence="5" key="1">
    <citation type="submission" date="2016-08" db="EMBL/GenBank/DDBJ databases">
        <authorList>
            <person name="Varghese N."/>
            <person name="Submissions Spin"/>
        </authorList>
    </citation>
    <scope>NUCLEOTIDE SEQUENCE [LARGE SCALE GENOMIC DNA]</scope>
    <source>
        <strain evidence="5">R-53094</strain>
    </source>
</reference>
<dbReference type="STRING" id="1505725.GA0061074_102128"/>
<organism evidence="4 5">
    <name type="scientific">Weissella bombi</name>
    <dbReference type="NCBI Taxonomy" id="1505725"/>
    <lineage>
        <taxon>Bacteria</taxon>
        <taxon>Bacillati</taxon>
        <taxon>Bacillota</taxon>
        <taxon>Bacilli</taxon>
        <taxon>Lactobacillales</taxon>
        <taxon>Lactobacillaceae</taxon>
        <taxon>Weissella</taxon>
    </lineage>
</organism>
<keyword evidence="1 2" id="KW-0732">Signal</keyword>
<dbReference type="Proteomes" id="UP000199268">
    <property type="component" value="Unassembled WGS sequence"/>
</dbReference>
<feature type="domain" description="Solute-binding protein family 3/N-terminal" evidence="3">
    <location>
        <begin position="46"/>
        <end position="265"/>
    </location>
</feature>
<keyword evidence="5" id="KW-1185">Reference proteome</keyword>
<evidence type="ECO:0000313" key="5">
    <source>
        <dbReference type="Proteomes" id="UP000199268"/>
    </source>
</evidence>
<dbReference type="Gene3D" id="3.40.190.10">
    <property type="entry name" value="Periplasmic binding protein-like II"/>
    <property type="match status" value="2"/>
</dbReference>
<dbReference type="RefSeq" id="WP_092461631.1">
    <property type="nucleotide sequence ID" value="NZ_BJEE01000001.1"/>
</dbReference>
<evidence type="ECO:0000259" key="3">
    <source>
        <dbReference type="SMART" id="SM00062"/>
    </source>
</evidence>
<dbReference type="Pfam" id="PF00497">
    <property type="entry name" value="SBP_bac_3"/>
    <property type="match status" value="1"/>
</dbReference>
<accession>A0A1C3ZPP4</accession>
<evidence type="ECO:0000256" key="2">
    <source>
        <dbReference type="SAM" id="SignalP"/>
    </source>
</evidence>
<dbReference type="SMART" id="SM00062">
    <property type="entry name" value="PBPb"/>
    <property type="match status" value="1"/>
</dbReference>
<dbReference type="EMBL" id="FMAO01000002">
    <property type="protein sequence ID" value="SCB84200.1"/>
    <property type="molecule type" value="Genomic_DNA"/>
</dbReference>
<feature type="chain" id="PRO_5039016427" evidence="2">
    <location>
        <begin position="25"/>
        <end position="270"/>
    </location>
</feature>
<dbReference type="AlphaFoldDB" id="A0A1C3ZPP4"/>
<evidence type="ECO:0000313" key="4">
    <source>
        <dbReference type="EMBL" id="SCB84200.1"/>
    </source>
</evidence>
<dbReference type="OrthoDB" id="8613538at2"/>
<proteinExistence type="predicted"/>
<dbReference type="InterPro" id="IPR001638">
    <property type="entry name" value="Solute-binding_3/MltF_N"/>
</dbReference>
<feature type="signal peptide" evidence="2">
    <location>
        <begin position="1"/>
        <end position="24"/>
    </location>
</feature>
<gene>
    <name evidence="4" type="ORF">GA0061074_102128</name>
</gene>
<name>A0A1C3ZPP4_9LACO</name>
<dbReference type="PANTHER" id="PTHR35936">
    <property type="entry name" value="MEMBRANE-BOUND LYTIC MUREIN TRANSGLYCOSYLASE F"/>
    <property type="match status" value="1"/>
</dbReference>
<evidence type="ECO:0000256" key="1">
    <source>
        <dbReference type="ARBA" id="ARBA00022729"/>
    </source>
</evidence>
<dbReference type="PANTHER" id="PTHR35936:SF34">
    <property type="entry name" value="ABC TRANSPORTER EXTRACELLULAR-BINDING PROTEIN YCKB-RELATED"/>
    <property type="match status" value="1"/>
</dbReference>
<sequence length="270" mass="29154">MNKYTKIAATAAVALTVASTGAYAVVPSVSAKATPAYEKNLHKKGTLTIGLEGTYSPYSYRDKSGKLTGFEVDLSKAVAKKLKLKPEFSQTKFDSLVAGLNARKYDVVYNNMGKNKERAKHYVFAAPYMYTKTVMITKPDSDIKTATDLKGKKSAQSASSNFGQAAKKAGTNVVSVPGFAEAIDLVNSGKVDVTLNSQDSWGVYKKKHPETKLKAKTTDVLGDTSASPMLNKKDKALAKKITKAQKELKKDGTVAKLSEKYFGSDLTKKP</sequence>
<dbReference type="SUPFAM" id="SSF53850">
    <property type="entry name" value="Periplasmic binding protein-like II"/>
    <property type="match status" value="1"/>
</dbReference>
<protein>
    <submittedName>
        <fullName evidence="4">Cystine transport system substrate-binding protein</fullName>
    </submittedName>
</protein>